<organism evidence="2">
    <name type="scientific">viral metagenome</name>
    <dbReference type="NCBI Taxonomy" id="1070528"/>
    <lineage>
        <taxon>unclassified sequences</taxon>
        <taxon>metagenomes</taxon>
        <taxon>organismal metagenomes</taxon>
    </lineage>
</organism>
<keyword evidence="1" id="KW-0472">Membrane</keyword>
<evidence type="ECO:0000313" key="2">
    <source>
        <dbReference type="EMBL" id="QHS84448.1"/>
    </source>
</evidence>
<keyword evidence="1" id="KW-1133">Transmembrane helix</keyword>
<accession>A0A6C0AXH0</accession>
<evidence type="ECO:0008006" key="3">
    <source>
        <dbReference type="Google" id="ProtNLM"/>
    </source>
</evidence>
<name>A0A6C0AXH0_9ZZZZ</name>
<evidence type="ECO:0000256" key="1">
    <source>
        <dbReference type="SAM" id="Phobius"/>
    </source>
</evidence>
<dbReference type="EMBL" id="MN738808">
    <property type="protein sequence ID" value="QHS84448.1"/>
    <property type="molecule type" value="Genomic_DNA"/>
</dbReference>
<protein>
    <recommendedName>
        <fullName evidence="3">CPW-WPC domain-containing protein</fullName>
    </recommendedName>
</protein>
<proteinExistence type="predicted"/>
<sequence length="119" mass="13371">MTFQKIVVVVAIIILIIALIFIGYMLNNFHSTKKFPPVISECPDYWIPEENKCTNPKNLGTLTSGCKGPKNFNSDIYNSDNGDCLKAKWAKSCNLIWQGITTDKTVCDNKLKPSSSYFN</sequence>
<dbReference type="AlphaFoldDB" id="A0A6C0AXH0"/>
<keyword evidence="1" id="KW-0812">Transmembrane</keyword>
<feature type="transmembrane region" description="Helical" evidence="1">
    <location>
        <begin position="6"/>
        <end position="26"/>
    </location>
</feature>
<reference evidence="2" key="1">
    <citation type="journal article" date="2020" name="Nature">
        <title>Giant virus diversity and host interactions through global metagenomics.</title>
        <authorList>
            <person name="Schulz F."/>
            <person name="Roux S."/>
            <person name="Paez-Espino D."/>
            <person name="Jungbluth S."/>
            <person name="Walsh D.A."/>
            <person name="Denef V.J."/>
            <person name="McMahon K.D."/>
            <person name="Konstantinidis K.T."/>
            <person name="Eloe-Fadrosh E.A."/>
            <person name="Kyrpides N.C."/>
            <person name="Woyke T."/>
        </authorList>
    </citation>
    <scope>NUCLEOTIDE SEQUENCE</scope>
    <source>
        <strain evidence="2">GVMAG-S-ERX556022-25</strain>
    </source>
</reference>